<dbReference type="EMBL" id="JAUEPS010000030">
    <property type="protein sequence ID" value="KAK0452835.1"/>
    <property type="molecule type" value="Genomic_DNA"/>
</dbReference>
<gene>
    <name evidence="1" type="ORF">EV420DRAFT_682940</name>
</gene>
<dbReference type="GeneID" id="85366625"/>
<organism evidence="1 2">
    <name type="scientific">Armillaria tabescens</name>
    <name type="common">Ringless honey mushroom</name>
    <name type="synonym">Agaricus tabescens</name>
    <dbReference type="NCBI Taxonomy" id="1929756"/>
    <lineage>
        <taxon>Eukaryota</taxon>
        <taxon>Fungi</taxon>
        <taxon>Dikarya</taxon>
        <taxon>Basidiomycota</taxon>
        <taxon>Agaricomycotina</taxon>
        <taxon>Agaricomycetes</taxon>
        <taxon>Agaricomycetidae</taxon>
        <taxon>Agaricales</taxon>
        <taxon>Marasmiineae</taxon>
        <taxon>Physalacriaceae</taxon>
        <taxon>Desarmillaria</taxon>
    </lineage>
</organism>
<evidence type="ECO:0000313" key="1">
    <source>
        <dbReference type="EMBL" id="KAK0452835.1"/>
    </source>
</evidence>
<dbReference type="AlphaFoldDB" id="A0AA39K3M4"/>
<accession>A0AA39K3M4</accession>
<dbReference type="Proteomes" id="UP001175211">
    <property type="component" value="Unassembled WGS sequence"/>
</dbReference>
<proteinExistence type="predicted"/>
<keyword evidence="2" id="KW-1185">Reference proteome</keyword>
<reference evidence="1" key="1">
    <citation type="submission" date="2023-06" db="EMBL/GenBank/DDBJ databases">
        <authorList>
            <consortium name="Lawrence Berkeley National Laboratory"/>
            <person name="Ahrendt S."/>
            <person name="Sahu N."/>
            <person name="Indic B."/>
            <person name="Wong-Bajracharya J."/>
            <person name="Merenyi Z."/>
            <person name="Ke H.-M."/>
            <person name="Monk M."/>
            <person name="Kocsube S."/>
            <person name="Drula E."/>
            <person name="Lipzen A."/>
            <person name="Balint B."/>
            <person name="Henrissat B."/>
            <person name="Andreopoulos B."/>
            <person name="Martin F.M."/>
            <person name="Harder C.B."/>
            <person name="Rigling D."/>
            <person name="Ford K.L."/>
            <person name="Foster G.D."/>
            <person name="Pangilinan J."/>
            <person name="Papanicolaou A."/>
            <person name="Barry K."/>
            <person name="LaButti K."/>
            <person name="Viragh M."/>
            <person name="Koriabine M."/>
            <person name="Yan M."/>
            <person name="Riley R."/>
            <person name="Champramary S."/>
            <person name="Plett K.L."/>
            <person name="Tsai I.J."/>
            <person name="Slot J."/>
            <person name="Sipos G."/>
            <person name="Plett J."/>
            <person name="Nagy L.G."/>
            <person name="Grigoriev I.V."/>
        </authorList>
    </citation>
    <scope>NUCLEOTIDE SEQUENCE</scope>
    <source>
        <strain evidence="1">CCBAS 213</strain>
    </source>
</reference>
<comment type="caution">
    <text evidence="1">The sequence shown here is derived from an EMBL/GenBank/DDBJ whole genome shotgun (WGS) entry which is preliminary data.</text>
</comment>
<name>A0AA39K3M4_ARMTA</name>
<evidence type="ECO:0000313" key="2">
    <source>
        <dbReference type="Proteomes" id="UP001175211"/>
    </source>
</evidence>
<protein>
    <submittedName>
        <fullName evidence="1">Uncharacterized protein</fullName>
    </submittedName>
</protein>
<sequence>MNEPMSSTKKSKQRSENSKDAITVAIEFAKVTVALGDMVPVVGGFLKGLGGVALVFLPHLERYGTNKEDAEELAKDITDVLVIVRDAVIELSAVPEGITYAEDLRKSCLEFQEFLSSLTTEVRDIYRSQRGTWKSIKRFPTSQSVRDAINGHRQTMEAAKSNLLLSLSLNSNASVSHMKHGIASLQSMQTDLVNVAGGIQRDISHITANTRKTVVNNKFHNLLHSDIQIREMWSHREVIDNSSRRIGEVIKFTADVSTLGRIMVVKEYSGSLGLVAWKQQLDIHTQVGRHPNLRQLYGVVEPGQTPSLIFYGNSGEMPLSEFPKLFEKRLEFLAHFVLTHAFHSAFRFSLTCLQLTFGFNDVRCTPDGRLLFDDLQVSPDWDKIYIKNLADLFRPAAEEIRDSLDLFMRRRNEPVMVKEHLLSYYDILSVGTSLHANVGSPLEHEMIFGKIVVSDTLSDRHFFIDSLEDEHPPVRISVISQPGAGKFLQLPSGVWRYTLPEGVDAVDFLCSMSLTTAAKRECFFHWFSQGPRILAKMFMSSGVSHPHLIVTQVTQRYFQILVETESSNIDWPPSSVPYLFIGVPPLTENHGFGAPDVYLSSDPYGARLTIDAPNNHSGYSVALTEVGHDILFHRPLGLECSTLFHKICGFHPLSIEVARYLNQSELSARLIEDEAISTEISRGISGCSTITQTASTVPWEQLKAYSDMLEVLESDISKLEDRNHDPLREAQIYEVEPDGISSSESSSITEFGSPMSRISLCIYVIGGVITVLVDSTLVRVTLLIALFLHSWVSQGPRS</sequence>
<dbReference type="RefSeq" id="XP_060328171.1">
    <property type="nucleotide sequence ID" value="XM_060483077.1"/>
</dbReference>